<keyword evidence="3" id="KW-0408">Iron</keyword>
<gene>
    <name evidence="4" type="ORF">SEMRO_276_G105980.1</name>
</gene>
<evidence type="ECO:0000256" key="3">
    <source>
        <dbReference type="ARBA" id="ARBA00023004"/>
    </source>
</evidence>
<evidence type="ECO:0000256" key="1">
    <source>
        <dbReference type="ARBA" id="ARBA00001962"/>
    </source>
</evidence>
<dbReference type="Gene3D" id="2.60.120.620">
    <property type="entry name" value="q2cbj1_9rhob like domain"/>
    <property type="match status" value="1"/>
</dbReference>
<accession>A0A9N8HBG6</accession>
<dbReference type="SUPFAM" id="SSF51197">
    <property type="entry name" value="Clavaminate synthase-like"/>
    <property type="match status" value="1"/>
</dbReference>
<dbReference type="PANTHER" id="PTHR20883:SF15">
    <property type="entry name" value="PHYTANOYL-COA DIOXYGENASE DOMAIN-CONTAINING PROTEIN 1"/>
    <property type="match status" value="1"/>
</dbReference>
<protein>
    <submittedName>
        <fullName evidence="4">Phytanoyl-CoA dioxygenase domain-containing protein 1</fullName>
    </submittedName>
</protein>
<sequence length="375" mass="42584">MTTETTAFTEEELSQIRSKTVEIMGHLEKKEMIPKSWIRDGHEIDANDQRSDRCMYFDTHGFIKVDQFSDKKEVEALRNQMGSLAEQWDPSSGIDSFGTDTKENRSRGDYFLESSSKVHFFAEPTALLDKENNQKELKPEYQTDKLSALNKSGHAMHMIPGAFQNYAKSEKVRNLVLDLGWKDPVVPQSMYIFKQKRIGGTVTSHQDSTFLYTTPKQSCLGLWLALHDATLDNGCLWVRPGSHWESTRRQFKRNPLHFGKEAVKTRSNEANGDTSAPKFEMEDLDGVQQIPWDGAIPEGGYDALLEAGFVPVECKAGDLLAFNGELDHLSLPNFSDKPRHTFQLHMVEGDRAGVTWSKSNWLQYPAGLPFMRLVE</sequence>
<keyword evidence="2" id="KW-0479">Metal-binding</keyword>
<name>A0A9N8HBG6_9STRA</name>
<organism evidence="4 5">
    <name type="scientific">Seminavis robusta</name>
    <dbReference type="NCBI Taxonomy" id="568900"/>
    <lineage>
        <taxon>Eukaryota</taxon>
        <taxon>Sar</taxon>
        <taxon>Stramenopiles</taxon>
        <taxon>Ochrophyta</taxon>
        <taxon>Bacillariophyta</taxon>
        <taxon>Bacillariophyceae</taxon>
        <taxon>Bacillariophycidae</taxon>
        <taxon>Naviculales</taxon>
        <taxon>Naviculaceae</taxon>
        <taxon>Seminavis</taxon>
    </lineage>
</organism>
<evidence type="ECO:0000256" key="2">
    <source>
        <dbReference type="ARBA" id="ARBA00022723"/>
    </source>
</evidence>
<comment type="cofactor">
    <cofactor evidence="1">
        <name>Fe cation</name>
        <dbReference type="ChEBI" id="CHEBI:24875"/>
    </cofactor>
</comment>
<dbReference type="Pfam" id="PF05721">
    <property type="entry name" value="PhyH"/>
    <property type="match status" value="1"/>
</dbReference>
<dbReference type="GO" id="GO:0046872">
    <property type="term" value="F:metal ion binding"/>
    <property type="evidence" value="ECO:0007669"/>
    <property type="project" value="UniProtKB-KW"/>
</dbReference>
<dbReference type="OrthoDB" id="445007at2759"/>
<proteinExistence type="predicted"/>
<keyword evidence="4" id="KW-0223">Dioxygenase</keyword>
<dbReference type="Proteomes" id="UP001153069">
    <property type="component" value="Unassembled WGS sequence"/>
</dbReference>
<dbReference type="InterPro" id="IPR008775">
    <property type="entry name" value="Phytyl_CoA_dOase-like"/>
</dbReference>
<dbReference type="GO" id="GO:0051213">
    <property type="term" value="F:dioxygenase activity"/>
    <property type="evidence" value="ECO:0007669"/>
    <property type="project" value="UniProtKB-KW"/>
</dbReference>
<keyword evidence="4" id="KW-0560">Oxidoreductase</keyword>
<evidence type="ECO:0000313" key="4">
    <source>
        <dbReference type="EMBL" id="CAB9506712.1"/>
    </source>
</evidence>
<dbReference type="EMBL" id="CAICTM010000275">
    <property type="protein sequence ID" value="CAB9506712.1"/>
    <property type="molecule type" value="Genomic_DNA"/>
</dbReference>
<reference evidence="4" key="1">
    <citation type="submission" date="2020-06" db="EMBL/GenBank/DDBJ databases">
        <authorList>
            <consortium name="Plant Systems Biology data submission"/>
        </authorList>
    </citation>
    <scope>NUCLEOTIDE SEQUENCE</scope>
    <source>
        <strain evidence="4">D6</strain>
    </source>
</reference>
<comment type="caution">
    <text evidence="4">The sequence shown here is derived from an EMBL/GenBank/DDBJ whole genome shotgun (WGS) entry which is preliminary data.</text>
</comment>
<dbReference type="AlphaFoldDB" id="A0A9N8HBG6"/>
<keyword evidence="5" id="KW-1185">Reference proteome</keyword>
<evidence type="ECO:0000313" key="5">
    <source>
        <dbReference type="Proteomes" id="UP001153069"/>
    </source>
</evidence>
<dbReference type="PANTHER" id="PTHR20883">
    <property type="entry name" value="PHYTANOYL-COA DIOXYGENASE DOMAIN CONTAINING 1"/>
    <property type="match status" value="1"/>
</dbReference>